<protein>
    <submittedName>
        <fullName evidence="1">Putative leucinetRNA ligase</fullName>
    </submittedName>
</protein>
<keyword evidence="1" id="KW-0436">Ligase</keyword>
<accession>A0A2P2MC77</accession>
<proteinExistence type="predicted"/>
<evidence type="ECO:0000313" key="1">
    <source>
        <dbReference type="EMBL" id="MBX27784.1"/>
    </source>
</evidence>
<dbReference type="GO" id="GO:0016874">
    <property type="term" value="F:ligase activity"/>
    <property type="evidence" value="ECO:0007669"/>
    <property type="project" value="UniProtKB-KW"/>
</dbReference>
<dbReference type="EMBL" id="GGEC01047300">
    <property type="protein sequence ID" value="MBX27784.1"/>
    <property type="molecule type" value="Transcribed_RNA"/>
</dbReference>
<dbReference type="AlphaFoldDB" id="A0A2P2MC77"/>
<reference evidence="1" key="1">
    <citation type="submission" date="2018-02" db="EMBL/GenBank/DDBJ databases">
        <title>Rhizophora mucronata_Transcriptome.</title>
        <authorList>
            <person name="Meera S.P."/>
            <person name="Sreeshan A."/>
            <person name="Augustine A."/>
        </authorList>
    </citation>
    <scope>NUCLEOTIDE SEQUENCE</scope>
    <source>
        <tissue evidence="1">Leaf</tissue>
    </source>
</reference>
<organism evidence="1">
    <name type="scientific">Rhizophora mucronata</name>
    <name type="common">Asiatic mangrove</name>
    <dbReference type="NCBI Taxonomy" id="61149"/>
    <lineage>
        <taxon>Eukaryota</taxon>
        <taxon>Viridiplantae</taxon>
        <taxon>Streptophyta</taxon>
        <taxon>Embryophyta</taxon>
        <taxon>Tracheophyta</taxon>
        <taxon>Spermatophyta</taxon>
        <taxon>Magnoliopsida</taxon>
        <taxon>eudicotyledons</taxon>
        <taxon>Gunneridae</taxon>
        <taxon>Pentapetalae</taxon>
        <taxon>rosids</taxon>
        <taxon>fabids</taxon>
        <taxon>Malpighiales</taxon>
        <taxon>Rhizophoraceae</taxon>
        <taxon>Rhizophora</taxon>
    </lineage>
</organism>
<sequence length="97" mass="10892">MKLSPSGSVIGKTIVLFEPQMILTPLSPSIMSLTCSLIPVELGYMLDIHWDILLQTFLLGLNVCRVTMFCTQWDGMPLVCLLSNMQLRLEPIPRSQL</sequence>
<name>A0A2P2MC77_RHIMU</name>